<evidence type="ECO:0000259" key="2">
    <source>
        <dbReference type="PROSITE" id="PS50878"/>
    </source>
</evidence>
<dbReference type="PANTHER" id="PTHR19446">
    <property type="entry name" value="REVERSE TRANSCRIPTASES"/>
    <property type="match status" value="1"/>
</dbReference>
<evidence type="ECO:0000313" key="4">
    <source>
        <dbReference type="EMBL" id="CBQ69973.1"/>
    </source>
</evidence>
<feature type="region of interest" description="Disordered" evidence="1">
    <location>
        <begin position="573"/>
        <end position="596"/>
    </location>
</feature>
<dbReference type="CDD" id="cd01650">
    <property type="entry name" value="RT_nLTR_like"/>
    <property type="match status" value="1"/>
</dbReference>
<proteinExistence type="predicted"/>
<evidence type="ECO:0008006" key="6">
    <source>
        <dbReference type="Google" id="ProtNLM"/>
    </source>
</evidence>
<dbReference type="CDD" id="cd09276">
    <property type="entry name" value="Rnase_HI_RT_non_LTR"/>
    <property type="match status" value="1"/>
</dbReference>
<dbReference type="InterPro" id="IPR005135">
    <property type="entry name" value="Endo/exonuclease/phosphatase"/>
</dbReference>
<feature type="compositionally biased region" description="Polar residues" evidence="1">
    <location>
        <begin position="2395"/>
        <end position="2424"/>
    </location>
</feature>
<dbReference type="InterPro" id="IPR000477">
    <property type="entry name" value="RT_dom"/>
</dbReference>
<dbReference type="InterPro" id="IPR036691">
    <property type="entry name" value="Endo/exonu/phosph_ase_sf"/>
</dbReference>
<feature type="region of interest" description="Disordered" evidence="1">
    <location>
        <begin position="1414"/>
        <end position="1442"/>
    </location>
</feature>
<feature type="region of interest" description="Disordered" evidence="1">
    <location>
        <begin position="73"/>
        <end position="270"/>
    </location>
</feature>
<dbReference type="HOGENOM" id="CLU_230499_0_0_1"/>
<feature type="compositionally biased region" description="Pro residues" evidence="1">
    <location>
        <begin position="2537"/>
        <end position="2548"/>
    </location>
</feature>
<feature type="domain" description="Reverse transcriptase" evidence="2">
    <location>
        <begin position="1591"/>
        <end position="1864"/>
    </location>
</feature>
<feature type="compositionally biased region" description="Polar residues" evidence="1">
    <location>
        <begin position="1415"/>
        <end position="1425"/>
    </location>
</feature>
<dbReference type="SUPFAM" id="SSF53098">
    <property type="entry name" value="Ribonuclease H-like"/>
    <property type="match status" value="1"/>
</dbReference>
<dbReference type="eggNOG" id="KOG1075">
    <property type="taxonomic scope" value="Eukaryota"/>
</dbReference>
<gene>
    <name evidence="4" type="ORF">sr16246</name>
</gene>
<dbReference type="GO" id="GO:0004523">
    <property type="term" value="F:RNA-DNA hybrid ribonuclease activity"/>
    <property type="evidence" value="ECO:0007669"/>
    <property type="project" value="InterPro"/>
</dbReference>
<dbReference type="OrthoDB" id="412006at2759"/>
<dbReference type="Pfam" id="PF14529">
    <property type="entry name" value="Exo_endo_phos_2"/>
    <property type="match status" value="1"/>
</dbReference>
<evidence type="ECO:0000256" key="1">
    <source>
        <dbReference type="SAM" id="MobiDB-lite"/>
    </source>
</evidence>
<sequence length="2595" mass="284457">MICEHGRESAHIKPSAILVPCADDTIRQRIEDVAAVTEAEVMPWQGEYETNLAQSAFRATPIAQLDTWATEPPHLQRAPAPDPGSSSVRPSLERFRYTSPPRRPTTPPGAKRPLSLTPNLLPTGRPLFTPTNLANPFPSTESDSESPRPYHFKRGRGHGADGYCESDSDEDGRPSRPNRNGNSTSRGRNRAAAPSRRLTNNFAHQLQHRKAKPLPLTRGDPSRGEPRANQRASSSRQPQHRARPQKGGKGTNDSQRTKHTRKLPTSKELELIFKANSTGYRYSPTKLDMLFDLEPARRLTREASKAAIGHRDAVWQSAIRYVSGNGDFYPWVGSIDDGFTEEAGEWTTENVLRSTRVHGDLREWQSLATRFSAHFKIRPMHAAVFRARTLVGTVGRRQKRDSEEELDADVQPDEAPLAAQIITMLIDHLRFPPSSTDPHALTRLRKMASHEWMILVVYRVIDVFGRIIGPSGLERAAKNRIIEEAGHDDVVRALAACFFENAFRPEFREARVNDGWIDKRWLLLWDVGTWAGLPTTNKKRAEDHEPAPDNPHHARWIHRRTQATAWIEEVRQWRSQQTVAPEAPPPAASPSRAPKLNPSEIVTVDLHPRKDPTFDGSEHDTPQRRVWQHETAAYWPDAANRAARSIAVSHRKPLDLPHAFTTVRKIEDEILALSLGSRGHTSPQLQGVNLRKVSTTLMPDHRELFTTYLEFSRESHLHAAYVTLPAWIGLLGVEAPVHGTMPGDAYESTPRIARRVNIHCSPDLPMGTIRDSLIKGGVTPTHVSCAVRSTEGALWEIVLQDPVLATVTVGTRTPLNYGGHLYPTVASPFSDDRLRPLVCRWCKKIGHDPEHCDLPRPEHARDTCGTCNWANRISRDCGERCETIELLTSFERDLVAGASKYATEDGMFSRKQLLWMRDYFEHQLTDATKGLMIWTELLEFEAARALLADEDIDMSYEETQLEVNATSHGTAAAPPPVPSITVTLAQQGASDVAGALEEVSRSILASDGDVESSPPNTAAVGSPPASTPPAAPGPQRRLRSCVAGAASSSAAPQPAARANRPLSTADDEPTSASSDSRRKRRLRVLQFNMGRSIKRLQEAIGIYEDTVGPLDVLILQEACLLHTWAAAGWSVAYSRTRPAKTAKQRQWRDAAVAVHPSITVSSLHGESLEASAGIFVHSGSDVNKCLFLSVYIRPDTPRQQYESHLLELSQRVGHPIPSRILVGGDFNVPIGRWSNVQSSDHARFGELAIEDFVGQLALELDTPRGLPTNVSTVRDRRTTSTTIDLTFSSTRVQVSALHLLENWVYSQHHPICFDFWQPGEEESASWQPRSPVQEWKRFDQSAFLKALDTALSTTASVNLDVDARWRYVQSAIESAAAACATPRQPGRPERRKQHAWWNEDCSVAERARTTALHAAQQSIRPQFASQDRADRRREVRRRARETPAVVAAQQHFELVMQKARDHFMEENINALASSQNWRKLGAMLTGTPVSHKANAIGPLRIADDSVSNEWADIESALLRQFFPAASRGASRSGRLEAHAAPPPFTLSEVADAIMAADSASSAGADKISHGLIKLCWRSNVFQSAALTLFRQCLAEGSIPKAWSEALISVIPKPGSDRDTRLAKNYRPISLLSCMGKILDKLLLNRLAYLTHSRLQPVHHGSLPMQDATIAVASLLQHAREWQNDGLAVCIATVDVSGAFNSLGHDRLLRQLELLGCGAYTSIISGWLRQRSVRLKFNGKVSPAAHATTTGVPQGSPLSPLLWVLFVDAFFASRSTHANVRDLAYVDDLTACTSGITKEVAELRAQRWLTQIDVWARNNGLGLDKPAFMRAGTGEDLGLPSSVGLTVGGACIPASPTIKMLGVIVDSNLTGESHLASNLAKAKTALDRLAGMTYQAQHGVSVRVRKRLVEAILWPTLDYGLAPLWPVSSATVSESIRRLDTNAGRFVFGMPFLGNWYGVSGPALLHELGWLPSVGRWTLQQQLTGARLLSYGNHSGTRMREALAGDEHRRIPTYRTSIIHAAASGTHGPFDFFARALRTALPRLGTVERIDIGTAAPWERFPLTVHIASNKEESIALHSSALSRHADAWVVYTDGSRSTSGVGAGAVVIRPGLEPQVIETPLSSDGFDIFEAELEAIGKGLNACIREYGSPPASRPSTILCFTDSCAALQRLTTSWSSDRRSGQRQALFISAACATLRRLGAEVQLRWVAGHHGVPGNERADLAARTAASAERTNEATLAEQVSISVVKARLAELAATQQRAAWDRSDGHSSLRAVQPVFNKGNGDRYLDLPVAVAQRLLQWRVGTALIRFHIGRVDACECGAVHPDRDHFLLHCPRTAAARAEFLAACGEPRLTATSILNSKTAIIERDRLFRAATASIRDDGAPAPSVASPSVTPHQSTSAASSLRQTAAADSTSRPQDSDATNGLVHPPAPSSSTITAPPRRSSRLQASLARLSPQAATQSSSDPVLTPRSESTSVPIGSAQPLAALAPTRAQPQTAPSLIPVRRTPSQVSGARTASDTQPSPPELPLHRRDGSPTPPTARPPRTPVAPWLQQRQQNLHWRHDLDDASSSRATSPPLAENRAKPAAFRQNVRA</sequence>
<accession>E6ZRW9</accession>
<feature type="compositionally biased region" description="Low complexity" evidence="1">
    <location>
        <begin position="2384"/>
        <end position="2394"/>
    </location>
</feature>
<feature type="compositionally biased region" description="Low complexity" evidence="1">
    <location>
        <begin position="2434"/>
        <end position="2457"/>
    </location>
</feature>
<name>E6ZRW9_SPORE</name>
<feature type="domain" description="RNase H type-1" evidence="3">
    <location>
        <begin position="2084"/>
        <end position="2229"/>
    </location>
</feature>
<feature type="region of interest" description="Disordered" evidence="1">
    <location>
        <begin position="2381"/>
        <end position="2479"/>
    </location>
</feature>
<organism evidence="4 5">
    <name type="scientific">Sporisorium reilianum (strain SRZ2)</name>
    <name type="common">Maize head smut fungus</name>
    <dbReference type="NCBI Taxonomy" id="999809"/>
    <lineage>
        <taxon>Eukaryota</taxon>
        <taxon>Fungi</taxon>
        <taxon>Dikarya</taxon>
        <taxon>Basidiomycota</taxon>
        <taxon>Ustilaginomycotina</taxon>
        <taxon>Ustilaginomycetes</taxon>
        <taxon>Ustilaginales</taxon>
        <taxon>Ustilaginaceae</taxon>
        <taxon>Sporisorium</taxon>
    </lineage>
</organism>
<dbReference type="InterPro" id="IPR012337">
    <property type="entry name" value="RNaseH-like_sf"/>
</dbReference>
<protein>
    <recommendedName>
        <fullName evidence="6">Reverse transcriptase domain-containing protein</fullName>
    </recommendedName>
</protein>
<dbReference type="InterPro" id="IPR043502">
    <property type="entry name" value="DNA/RNA_pol_sf"/>
</dbReference>
<dbReference type="EMBL" id="FQ311439">
    <property type="protein sequence ID" value="CBQ69973.1"/>
    <property type="molecule type" value="Genomic_DNA"/>
</dbReference>
<feature type="compositionally biased region" description="Polar residues" evidence="1">
    <location>
        <begin position="2458"/>
        <end position="2479"/>
    </location>
</feature>
<feature type="region of interest" description="Disordered" evidence="1">
    <location>
        <begin position="2491"/>
        <end position="2595"/>
    </location>
</feature>
<evidence type="ECO:0000259" key="3">
    <source>
        <dbReference type="PROSITE" id="PS50879"/>
    </source>
</evidence>
<dbReference type="SUPFAM" id="SSF56219">
    <property type="entry name" value="DNase I-like"/>
    <property type="match status" value="1"/>
</dbReference>
<dbReference type="Pfam" id="PF00075">
    <property type="entry name" value="RNase_H"/>
    <property type="match status" value="1"/>
</dbReference>
<dbReference type="VEuPathDB" id="FungiDB:sr16246"/>
<dbReference type="InterPro" id="IPR002156">
    <property type="entry name" value="RNaseH_domain"/>
</dbReference>
<feature type="compositionally biased region" description="Low complexity" evidence="1">
    <location>
        <begin position="1040"/>
        <end position="1061"/>
    </location>
</feature>
<feature type="compositionally biased region" description="Polar residues" evidence="1">
    <location>
        <begin position="2508"/>
        <end position="2522"/>
    </location>
</feature>
<dbReference type="Pfam" id="PF00078">
    <property type="entry name" value="RVT_1"/>
    <property type="match status" value="1"/>
</dbReference>
<dbReference type="Proteomes" id="UP000008867">
    <property type="component" value="Chromosome 18"/>
</dbReference>
<evidence type="ECO:0000313" key="5">
    <source>
        <dbReference type="Proteomes" id="UP000008867"/>
    </source>
</evidence>
<feature type="compositionally biased region" description="Polar residues" evidence="1">
    <location>
        <begin position="129"/>
        <end position="141"/>
    </location>
</feature>
<dbReference type="GO" id="GO:0003676">
    <property type="term" value="F:nucleic acid binding"/>
    <property type="evidence" value="ECO:0007669"/>
    <property type="project" value="InterPro"/>
</dbReference>
<feature type="region of interest" description="Disordered" evidence="1">
    <location>
        <begin position="1006"/>
        <end position="1079"/>
    </location>
</feature>
<dbReference type="Gene3D" id="3.60.10.10">
    <property type="entry name" value="Endonuclease/exonuclease/phosphatase"/>
    <property type="match status" value="1"/>
</dbReference>
<reference evidence="4 5" key="1">
    <citation type="journal article" date="2010" name="Science">
        <title>Pathogenicity determinants in smut fungi revealed by genome comparison.</title>
        <authorList>
            <person name="Schirawski J."/>
            <person name="Mannhaupt G."/>
            <person name="Muench K."/>
            <person name="Brefort T."/>
            <person name="Schipper K."/>
            <person name="Doehlemann G."/>
            <person name="Di Stasio M."/>
            <person name="Roessel N."/>
            <person name="Mendoza-Mendoza A."/>
            <person name="Pester D."/>
            <person name="Mueller O."/>
            <person name="Winterberg B."/>
            <person name="Meyer E."/>
            <person name="Ghareeb H."/>
            <person name="Wollenberg T."/>
            <person name="Muensterkoetter M."/>
            <person name="Wong P."/>
            <person name="Walter M."/>
            <person name="Stukenbrock E."/>
            <person name="Gueldener U."/>
            <person name="Kahmann R."/>
        </authorList>
    </citation>
    <scope>NUCLEOTIDE SEQUENCE [LARGE SCALE GENOMIC DNA]</scope>
    <source>
        <strain evidence="5">SRZ2</strain>
    </source>
</reference>
<dbReference type="InterPro" id="IPR036397">
    <property type="entry name" value="RNaseH_sf"/>
</dbReference>
<dbReference type="SUPFAM" id="SSF56672">
    <property type="entry name" value="DNA/RNA polymerases"/>
    <property type="match status" value="1"/>
</dbReference>
<dbReference type="Gene3D" id="3.30.420.10">
    <property type="entry name" value="Ribonuclease H-like superfamily/Ribonuclease H"/>
    <property type="match status" value="1"/>
</dbReference>
<keyword evidence="5" id="KW-1185">Reference proteome</keyword>
<feature type="compositionally biased region" description="Low complexity" evidence="1">
    <location>
        <begin position="175"/>
        <end position="186"/>
    </location>
</feature>
<dbReference type="PROSITE" id="PS50878">
    <property type="entry name" value="RT_POL"/>
    <property type="match status" value="1"/>
</dbReference>
<dbReference type="PROSITE" id="PS50879">
    <property type="entry name" value="RNASE_H_1"/>
    <property type="match status" value="1"/>
</dbReference>